<dbReference type="InterPro" id="IPR013105">
    <property type="entry name" value="TPR_2"/>
</dbReference>
<dbReference type="PROSITE" id="PS50005">
    <property type="entry name" value="TPR"/>
    <property type="match status" value="1"/>
</dbReference>
<dbReference type="SMART" id="SM00028">
    <property type="entry name" value="TPR"/>
    <property type="match status" value="3"/>
</dbReference>
<organism evidence="6 7">
    <name type="scientific">Nitrospira tepida</name>
    <dbReference type="NCBI Taxonomy" id="2973512"/>
    <lineage>
        <taxon>Bacteria</taxon>
        <taxon>Pseudomonadati</taxon>
        <taxon>Nitrospirota</taxon>
        <taxon>Nitrospiria</taxon>
        <taxon>Nitrospirales</taxon>
        <taxon>Nitrospiraceae</taxon>
        <taxon>Nitrospira</taxon>
    </lineage>
</organism>
<dbReference type="Proteomes" id="UP001179121">
    <property type="component" value="Chromosome"/>
</dbReference>
<dbReference type="Gene3D" id="1.25.40.10">
    <property type="entry name" value="Tetratricopeptide repeat domain"/>
    <property type="match status" value="1"/>
</dbReference>
<dbReference type="KEGG" id="nti:DNFV4_01755"/>
<evidence type="ECO:0000256" key="4">
    <source>
        <dbReference type="SAM" id="MobiDB-lite"/>
    </source>
</evidence>
<evidence type="ECO:0000256" key="1">
    <source>
        <dbReference type="ARBA" id="ARBA00022737"/>
    </source>
</evidence>
<evidence type="ECO:0000313" key="7">
    <source>
        <dbReference type="Proteomes" id="UP001179121"/>
    </source>
</evidence>
<evidence type="ECO:0000256" key="2">
    <source>
        <dbReference type="ARBA" id="ARBA00022803"/>
    </source>
</evidence>
<keyword evidence="7" id="KW-1185">Reference proteome</keyword>
<dbReference type="SUPFAM" id="SSF48452">
    <property type="entry name" value="TPR-like"/>
    <property type="match status" value="1"/>
</dbReference>
<dbReference type="EMBL" id="OX365700">
    <property type="protein sequence ID" value="CAI4031331.1"/>
    <property type="molecule type" value="Genomic_DNA"/>
</dbReference>
<dbReference type="InterPro" id="IPR011990">
    <property type="entry name" value="TPR-like_helical_dom_sf"/>
</dbReference>
<reference evidence="6" key="1">
    <citation type="submission" date="2022-10" db="EMBL/GenBank/DDBJ databases">
        <authorList>
            <person name="Koch H."/>
        </authorList>
    </citation>
    <scope>NUCLEOTIDE SEQUENCE</scope>
    <source>
        <strain evidence="6">DNF</strain>
    </source>
</reference>
<feature type="domain" description="Peptidase MA-like" evidence="5">
    <location>
        <begin position="291"/>
        <end position="474"/>
    </location>
</feature>
<dbReference type="Pfam" id="PF07719">
    <property type="entry name" value="TPR_2"/>
    <property type="match status" value="1"/>
</dbReference>
<accession>A0AA86MYD9</accession>
<feature type="region of interest" description="Disordered" evidence="4">
    <location>
        <begin position="38"/>
        <end position="66"/>
    </location>
</feature>
<dbReference type="InterPro" id="IPR039568">
    <property type="entry name" value="Peptidase_MA-like_dom"/>
</dbReference>
<sequence>MYRRNISHLLSSVGIALALFVVYQAWFKPVYLPPSQPISTPSSTADKAKPESPPPPSQIEQDQVREQRRQMRLLAPGNPPPDHRYANLLQEAQEELEKHQAGGAQAKLMELPPTALAEAKVARYAAALWNNLGLEHERTGDTKAAAQAYAKAVSIEPGNRIALLNLAHAYWAQRDPQLTTDFLERLIGLAPDEPFPHLAMADLLQEQDRLADAAQHLDQAASRAQQDPSLRSYLQAVTAKVKRTVQVEQQFTAQSSAHFTVKWDGEEDQTTWMAVLDILEEAYRDIGQRLGYFPQRPIIVVLHTKATFQGATGSPAWADGLFDPVLGRIHIPTQGALTDLPWLTRVVRHEFVHALLHERLGLEAGSLPTWLNEGLAMHLAGDPWPDLDEVLSGVAAGEITLIPLNMLEGGWGRFPGELALVAYLEGNSATGYLIDRFGMEKVRELLTALKSREPISGAIQDRLYLPYDQFQRQWVESINARLSKAKG</sequence>
<feature type="repeat" description="TPR" evidence="3">
    <location>
        <begin position="126"/>
        <end position="159"/>
    </location>
</feature>
<gene>
    <name evidence="6" type="ORF">DNFV4_01755</name>
</gene>
<keyword evidence="2 3" id="KW-0802">TPR repeat</keyword>
<protein>
    <submittedName>
        <fullName evidence="6">Tetratricopeptide repeat protein</fullName>
    </submittedName>
</protein>
<evidence type="ECO:0000259" key="5">
    <source>
        <dbReference type="Pfam" id="PF13485"/>
    </source>
</evidence>
<dbReference type="AlphaFoldDB" id="A0AA86MYD9"/>
<proteinExistence type="predicted"/>
<dbReference type="InterPro" id="IPR019734">
    <property type="entry name" value="TPR_rpt"/>
</dbReference>
<dbReference type="RefSeq" id="WP_289268260.1">
    <property type="nucleotide sequence ID" value="NZ_OX365700.1"/>
</dbReference>
<name>A0AA86MYD9_9BACT</name>
<evidence type="ECO:0000313" key="6">
    <source>
        <dbReference type="EMBL" id="CAI4031331.1"/>
    </source>
</evidence>
<evidence type="ECO:0000256" key="3">
    <source>
        <dbReference type="PROSITE-ProRule" id="PRU00339"/>
    </source>
</evidence>
<keyword evidence="1" id="KW-0677">Repeat</keyword>
<dbReference type="Pfam" id="PF13485">
    <property type="entry name" value="Peptidase_MA_2"/>
    <property type="match status" value="1"/>
</dbReference>